<dbReference type="Proteomes" id="UP001437256">
    <property type="component" value="Unassembled WGS sequence"/>
</dbReference>
<dbReference type="PANTHER" id="PTHR45348:SF2">
    <property type="entry name" value="ZINC-TYPE ALCOHOL DEHYDROGENASE-LIKE PROTEIN C2E1P3.01"/>
    <property type="match status" value="1"/>
</dbReference>
<organism evidence="2 3">
    <name type="scientific">Marasmius tenuissimus</name>
    <dbReference type="NCBI Taxonomy" id="585030"/>
    <lineage>
        <taxon>Eukaryota</taxon>
        <taxon>Fungi</taxon>
        <taxon>Dikarya</taxon>
        <taxon>Basidiomycota</taxon>
        <taxon>Agaricomycotina</taxon>
        <taxon>Agaricomycetes</taxon>
        <taxon>Agaricomycetidae</taxon>
        <taxon>Agaricales</taxon>
        <taxon>Marasmiineae</taxon>
        <taxon>Marasmiaceae</taxon>
        <taxon>Marasmius</taxon>
    </lineage>
</organism>
<dbReference type="Gene3D" id="3.40.50.720">
    <property type="entry name" value="NAD(P)-binding Rossmann-like Domain"/>
    <property type="match status" value="1"/>
</dbReference>
<keyword evidence="3" id="KW-1185">Reference proteome</keyword>
<dbReference type="Pfam" id="PF00107">
    <property type="entry name" value="ADH_zinc_N"/>
    <property type="match status" value="1"/>
</dbReference>
<name>A0ABR2ZED1_9AGAR</name>
<dbReference type="InterPro" id="IPR036291">
    <property type="entry name" value="NAD(P)-bd_dom_sf"/>
</dbReference>
<dbReference type="EMBL" id="JBBXMP010000197">
    <property type="protein sequence ID" value="KAL0060006.1"/>
    <property type="molecule type" value="Genomic_DNA"/>
</dbReference>
<dbReference type="SUPFAM" id="SSF51735">
    <property type="entry name" value="NAD(P)-binding Rossmann-fold domains"/>
    <property type="match status" value="1"/>
</dbReference>
<gene>
    <name evidence="2" type="ORF">AAF712_013242</name>
</gene>
<reference evidence="2 3" key="1">
    <citation type="submission" date="2024-05" db="EMBL/GenBank/DDBJ databases">
        <title>A draft genome resource for the thread blight pathogen Marasmius tenuissimus strain MS-2.</title>
        <authorList>
            <person name="Yulfo-Soto G.E."/>
            <person name="Baruah I.K."/>
            <person name="Amoako-Attah I."/>
            <person name="Bukari Y."/>
            <person name="Meinhardt L.W."/>
            <person name="Bailey B.A."/>
            <person name="Cohen S.P."/>
        </authorList>
    </citation>
    <scope>NUCLEOTIDE SEQUENCE [LARGE SCALE GENOMIC DNA]</scope>
    <source>
        <strain evidence="2 3">MS-2</strain>
    </source>
</reference>
<dbReference type="InterPro" id="IPR013149">
    <property type="entry name" value="ADH-like_C"/>
</dbReference>
<evidence type="ECO:0000313" key="3">
    <source>
        <dbReference type="Proteomes" id="UP001437256"/>
    </source>
</evidence>
<dbReference type="PANTHER" id="PTHR45348">
    <property type="entry name" value="HYPOTHETICAL OXIDOREDUCTASE (EUROFUNG)"/>
    <property type="match status" value="1"/>
</dbReference>
<evidence type="ECO:0000259" key="1">
    <source>
        <dbReference type="SMART" id="SM00829"/>
    </source>
</evidence>
<proteinExistence type="predicted"/>
<dbReference type="SMART" id="SM00829">
    <property type="entry name" value="PKS_ER"/>
    <property type="match status" value="1"/>
</dbReference>
<dbReference type="InterPro" id="IPR011032">
    <property type="entry name" value="GroES-like_sf"/>
</dbReference>
<dbReference type="Pfam" id="PF08240">
    <property type="entry name" value="ADH_N"/>
    <property type="match status" value="1"/>
</dbReference>
<dbReference type="InterPro" id="IPR020843">
    <property type="entry name" value="ER"/>
</dbReference>
<protein>
    <recommendedName>
        <fullName evidence="1">Enoyl reductase (ER) domain-containing protein</fullName>
    </recommendedName>
</protein>
<dbReference type="InterPro" id="IPR013154">
    <property type="entry name" value="ADH-like_N"/>
</dbReference>
<accession>A0ABR2ZED1</accession>
<sequence>MSQQALVVPDNKSTTFTLIEKPIPVPGTNEVLIKVEGVGLNPFEWKAPYVPPMFNCFEFPAYLGTDGAGIIEDVGSDVTKFKKGDRVLFQGWFASDYSTYQQYALAPDSFVAKVSVDLVAKRPATLLKFDSKLPSSISTLEASSIPLALITAANGFCLPNPAPASCTEIGKKFDCPLFLNGRAGAGMKPFWEDDAQGLQTGKLILILGGSSTVGQLAIQISKHLGYSAIITTSSLTHAEHLKSLGATHVLDRNTPVNELVLTIRDIIGQDKLHAFELAWDAVGAITQEYIDLLAPGGGFILANPQALKPEFSFKDGRRAIMPNGGAHAFKEQGMALFEKLGGLLEAGVIKPVRVEKISGGLKGILDGHEKMRKNQVSGVKLVVDPTETA</sequence>
<feature type="domain" description="Enoyl reductase (ER)" evidence="1">
    <location>
        <begin position="13"/>
        <end position="383"/>
    </location>
</feature>
<dbReference type="Gene3D" id="3.90.180.10">
    <property type="entry name" value="Medium-chain alcohol dehydrogenases, catalytic domain"/>
    <property type="match status" value="1"/>
</dbReference>
<dbReference type="InterPro" id="IPR047122">
    <property type="entry name" value="Trans-enoyl_RdTase-like"/>
</dbReference>
<dbReference type="SUPFAM" id="SSF50129">
    <property type="entry name" value="GroES-like"/>
    <property type="match status" value="1"/>
</dbReference>
<comment type="caution">
    <text evidence="2">The sequence shown here is derived from an EMBL/GenBank/DDBJ whole genome shotgun (WGS) entry which is preliminary data.</text>
</comment>
<dbReference type="CDD" id="cd08249">
    <property type="entry name" value="enoyl_reductase_like"/>
    <property type="match status" value="1"/>
</dbReference>
<evidence type="ECO:0000313" key="2">
    <source>
        <dbReference type="EMBL" id="KAL0060006.1"/>
    </source>
</evidence>